<evidence type="ECO:0000313" key="2">
    <source>
        <dbReference type="Proteomes" id="UP000181898"/>
    </source>
</evidence>
<dbReference type="STRING" id="1850252.LPB136_11050"/>
<keyword evidence="2" id="KW-1185">Reference proteome</keyword>
<proteinExistence type="predicted"/>
<dbReference type="EMBL" id="CP018155">
    <property type="protein sequence ID" value="APG65869.1"/>
    <property type="molecule type" value="Genomic_DNA"/>
</dbReference>
<organism evidence="1 2">
    <name type="scientific">Tenacibaculum todarodis</name>
    <dbReference type="NCBI Taxonomy" id="1850252"/>
    <lineage>
        <taxon>Bacteria</taxon>
        <taxon>Pseudomonadati</taxon>
        <taxon>Bacteroidota</taxon>
        <taxon>Flavobacteriia</taxon>
        <taxon>Flavobacteriales</taxon>
        <taxon>Flavobacteriaceae</taxon>
        <taxon>Tenacibaculum</taxon>
    </lineage>
</organism>
<dbReference type="KEGG" id="ten:LPB136_11050"/>
<reference evidence="1 2" key="1">
    <citation type="submission" date="2016-11" db="EMBL/GenBank/DDBJ databases">
        <title>Tenacibaculum sp. LPB0136, isolated from marine environment.</title>
        <authorList>
            <person name="Kim E."/>
            <person name="Yi H."/>
        </authorList>
    </citation>
    <scope>NUCLEOTIDE SEQUENCE [LARGE SCALE GENOMIC DNA]</scope>
    <source>
        <strain evidence="1 2">LPB0136</strain>
    </source>
</reference>
<dbReference type="Proteomes" id="UP000181898">
    <property type="component" value="Chromosome"/>
</dbReference>
<name>A0A1L3JL95_9FLAO</name>
<dbReference type="AlphaFoldDB" id="A0A1L3JL95"/>
<dbReference type="OrthoDB" id="1450227at2"/>
<dbReference type="RefSeq" id="WP_072556393.1">
    <property type="nucleotide sequence ID" value="NZ_CP018155.1"/>
</dbReference>
<sequence>MKNRKINFLKLGILLFGVSLLFFNCESEINLIENNTSIPTVSESKNFLLNSNNSFNAREESSTFIDRIDWNNSKEEFYKENTELLYSPIQLKTTKAKSFVASIKVDGIIDNRIITLLYDNDNSPKIFSGTIFIHTKEGKLAEVYKYKNGEKDVKYIVRETDSSSQARSSNDSECFDYDVGGLIWAVERQCIDFAFELSTCVTINASVSTSDGSGGINSWHEPIDYLNDDFNSGDDNINNNDLTDGGSNWYTPNCGEGYILDDRIDTSKLTGKAECLNEKLNKNGNTFIKDILKKFQGDSEFDINIKSVDKVFRNNTTIELNGKTIEAVNNVIEILISTNKLSSMPALGAARTLIHEYIHADMFRKLNTRNPTSGDLDFKSTYDEFENGNFQATPQHESMAKLYVNLIRDVLKKFHKNVLVGDYNYLTNNGNNPLPDSFYEALAWQGLKEHNVKVYTDLSTPKKNELTNSLNAHYHSTTKNCPN</sequence>
<accession>A0A1L3JL95</accession>
<protein>
    <submittedName>
        <fullName evidence="1">Uncharacterized protein</fullName>
    </submittedName>
</protein>
<evidence type="ECO:0000313" key="1">
    <source>
        <dbReference type="EMBL" id="APG65869.1"/>
    </source>
</evidence>
<gene>
    <name evidence="1" type="ORF">LPB136_11050</name>
</gene>